<dbReference type="SUPFAM" id="SSF51182">
    <property type="entry name" value="RmlC-like cupins"/>
    <property type="match status" value="1"/>
</dbReference>
<reference evidence="3 4" key="1">
    <citation type="submission" date="2016-10" db="EMBL/GenBank/DDBJ databases">
        <authorList>
            <person name="de Groot N.N."/>
        </authorList>
    </citation>
    <scope>NUCLEOTIDE SEQUENCE [LARGE SCALE GENOMIC DNA]</scope>
    <source>
        <strain evidence="3 4">CGMCC 4.3143</strain>
    </source>
</reference>
<dbReference type="SMART" id="SM00530">
    <property type="entry name" value="HTH_XRE"/>
    <property type="match status" value="1"/>
</dbReference>
<dbReference type="GO" id="GO:0003700">
    <property type="term" value="F:DNA-binding transcription factor activity"/>
    <property type="evidence" value="ECO:0007669"/>
    <property type="project" value="TreeGrafter"/>
</dbReference>
<evidence type="ECO:0000313" key="4">
    <source>
        <dbReference type="Proteomes" id="UP000198967"/>
    </source>
</evidence>
<dbReference type="AlphaFoldDB" id="A0A1G8DPR7"/>
<dbReference type="Pfam" id="PF01381">
    <property type="entry name" value="HTH_3"/>
    <property type="match status" value="1"/>
</dbReference>
<accession>A0A1G8DPR7</accession>
<dbReference type="InterPro" id="IPR010982">
    <property type="entry name" value="Lambda_DNA-bd_dom_sf"/>
</dbReference>
<dbReference type="InterPro" id="IPR011051">
    <property type="entry name" value="RmlC_Cupin_sf"/>
</dbReference>
<evidence type="ECO:0000256" key="1">
    <source>
        <dbReference type="ARBA" id="ARBA00023125"/>
    </source>
</evidence>
<dbReference type="Gene3D" id="2.60.120.10">
    <property type="entry name" value="Jelly Rolls"/>
    <property type="match status" value="1"/>
</dbReference>
<keyword evidence="1" id="KW-0238">DNA-binding</keyword>
<evidence type="ECO:0000313" key="3">
    <source>
        <dbReference type="EMBL" id="SDH59390.1"/>
    </source>
</evidence>
<dbReference type="PROSITE" id="PS50943">
    <property type="entry name" value="HTH_CROC1"/>
    <property type="match status" value="1"/>
</dbReference>
<dbReference type="InterPro" id="IPR050807">
    <property type="entry name" value="TransReg_Diox_bact_type"/>
</dbReference>
<feature type="domain" description="HTH cro/C1-type" evidence="2">
    <location>
        <begin position="15"/>
        <end position="69"/>
    </location>
</feature>
<dbReference type="Gene3D" id="1.10.260.40">
    <property type="entry name" value="lambda repressor-like DNA-binding domains"/>
    <property type="match status" value="1"/>
</dbReference>
<dbReference type="EMBL" id="FNBE01000027">
    <property type="protein sequence ID" value="SDH59390.1"/>
    <property type="molecule type" value="Genomic_DNA"/>
</dbReference>
<protein>
    <submittedName>
        <fullName evidence="3">Transcriptional regulator, XRE family with cupin sensor</fullName>
    </submittedName>
</protein>
<dbReference type="STRING" id="366584.SAMN05216377_12734"/>
<dbReference type="PANTHER" id="PTHR46797">
    <property type="entry name" value="HTH-TYPE TRANSCRIPTIONAL REGULATOR"/>
    <property type="match status" value="1"/>
</dbReference>
<organism evidence="3 4">
    <name type="scientific">Pseudonocardia oroxyli</name>
    <dbReference type="NCBI Taxonomy" id="366584"/>
    <lineage>
        <taxon>Bacteria</taxon>
        <taxon>Bacillati</taxon>
        <taxon>Actinomycetota</taxon>
        <taxon>Actinomycetes</taxon>
        <taxon>Pseudonocardiales</taxon>
        <taxon>Pseudonocardiaceae</taxon>
        <taxon>Pseudonocardia</taxon>
    </lineage>
</organism>
<dbReference type="RefSeq" id="WP_218130042.1">
    <property type="nucleotide sequence ID" value="NZ_FNBE01000027.1"/>
</dbReference>
<evidence type="ECO:0000259" key="2">
    <source>
        <dbReference type="PROSITE" id="PS50943"/>
    </source>
</evidence>
<dbReference type="PANTHER" id="PTHR46797:SF1">
    <property type="entry name" value="METHYLPHOSPHONATE SYNTHASE"/>
    <property type="match status" value="1"/>
</dbReference>
<sequence length="173" mass="18073">MEALPDGAAHVGPRVRALRTERGLSLSELARRAGVGKATLSGLEAGTRNPTLDTLHSVAAALGVALTALVEGPRIHGAAVRMDLLRVFEEGAATYELYRMRIPAGTAQTSPPHHPGVTEHATVFAGELRAGPLHDPASAGPGGYLEWAADAPHGYAAVGEQDVHASLLIRYPR</sequence>
<dbReference type="GO" id="GO:0003677">
    <property type="term" value="F:DNA binding"/>
    <property type="evidence" value="ECO:0007669"/>
    <property type="project" value="UniProtKB-KW"/>
</dbReference>
<keyword evidence="4" id="KW-1185">Reference proteome</keyword>
<dbReference type="InterPro" id="IPR014710">
    <property type="entry name" value="RmlC-like_jellyroll"/>
</dbReference>
<dbReference type="SUPFAM" id="SSF47413">
    <property type="entry name" value="lambda repressor-like DNA-binding domains"/>
    <property type="match status" value="1"/>
</dbReference>
<dbReference type="GO" id="GO:0005829">
    <property type="term" value="C:cytosol"/>
    <property type="evidence" value="ECO:0007669"/>
    <property type="project" value="TreeGrafter"/>
</dbReference>
<dbReference type="InterPro" id="IPR001387">
    <property type="entry name" value="Cro/C1-type_HTH"/>
</dbReference>
<dbReference type="Proteomes" id="UP000198967">
    <property type="component" value="Unassembled WGS sequence"/>
</dbReference>
<gene>
    <name evidence="3" type="ORF">SAMN05216377_12734</name>
</gene>
<dbReference type="CDD" id="cd00093">
    <property type="entry name" value="HTH_XRE"/>
    <property type="match status" value="1"/>
</dbReference>
<name>A0A1G8DPR7_PSEOR</name>
<proteinExistence type="predicted"/>